<sequence length="177" mass="18467">MAKSRVTWLSGIILATAATAATAAMPAGAQVLGGDAAACGGGQGPAILATVTGLKDARGAIKLELYPATEADFLKDDKKLLAEGKVFRRITVAAPGPGTARLCIRAPRPGRYALFFGHDRDGKRKFDFWVDGAGFPGNRRIGRSRPKLADALIQVGPGVTATTIRVQYLRGLGGFGF</sequence>
<name>A0ABX2JI48_9SPHN</name>
<comment type="caution">
    <text evidence="2">The sequence shown here is derived from an EMBL/GenBank/DDBJ whole genome shotgun (WGS) entry which is preliminary data.</text>
</comment>
<dbReference type="Pfam" id="PF09912">
    <property type="entry name" value="DUF2141"/>
    <property type="match status" value="1"/>
</dbReference>
<keyword evidence="1" id="KW-0732">Signal</keyword>
<dbReference type="EMBL" id="JABULH010000005">
    <property type="protein sequence ID" value="NTS66082.1"/>
    <property type="molecule type" value="Genomic_DNA"/>
</dbReference>
<proteinExistence type="predicted"/>
<evidence type="ECO:0000256" key="1">
    <source>
        <dbReference type="SAM" id="SignalP"/>
    </source>
</evidence>
<dbReference type="Proteomes" id="UP000621447">
    <property type="component" value="Unassembled WGS sequence"/>
</dbReference>
<keyword evidence="3" id="KW-1185">Reference proteome</keyword>
<accession>A0ABX2JI48</accession>
<evidence type="ECO:0000313" key="2">
    <source>
        <dbReference type="EMBL" id="NTS66082.1"/>
    </source>
</evidence>
<dbReference type="InterPro" id="IPR018673">
    <property type="entry name" value="DUF2141"/>
</dbReference>
<feature type="chain" id="PRO_5046796989" evidence="1">
    <location>
        <begin position="30"/>
        <end position="177"/>
    </location>
</feature>
<dbReference type="RefSeq" id="WP_174194695.1">
    <property type="nucleotide sequence ID" value="NZ_JABULH010000005.1"/>
</dbReference>
<organism evidence="2 3">
    <name type="scientific">Sphingomonas hominis</name>
    <dbReference type="NCBI Taxonomy" id="2741495"/>
    <lineage>
        <taxon>Bacteria</taxon>
        <taxon>Pseudomonadati</taxon>
        <taxon>Pseudomonadota</taxon>
        <taxon>Alphaproteobacteria</taxon>
        <taxon>Sphingomonadales</taxon>
        <taxon>Sphingomonadaceae</taxon>
        <taxon>Sphingomonas</taxon>
    </lineage>
</organism>
<evidence type="ECO:0000313" key="3">
    <source>
        <dbReference type="Proteomes" id="UP000621447"/>
    </source>
</evidence>
<feature type="signal peptide" evidence="1">
    <location>
        <begin position="1"/>
        <end position="29"/>
    </location>
</feature>
<protein>
    <submittedName>
        <fullName evidence="2">DUF2141 domain-containing protein</fullName>
    </submittedName>
</protein>
<gene>
    <name evidence="2" type="ORF">HRV97_13030</name>
</gene>
<reference evidence="2 3" key="1">
    <citation type="submission" date="2020-06" db="EMBL/GenBank/DDBJ databases">
        <title>Sphingomonas hominis sp. nov., a member of the Sphingomonas, isolated from the hair of a 22-year-old girl.</title>
        <authorList>
            <person name="Zhang D.-F."/>
            <person name="Cui X.-W."/>
        </authorList>
    </citation>
    <scope>NUCLEOTIDE SEQUENCE [LARGE SCALE GENOMIC DNA]</scope>
    <source>
        <strain evidence="2 3">HHU CXW</strain>
    </source>
</reference>